<dbReference type="EMBL" id="CM023483">
    <property type="protein sequence ID" value="KAH6936824.1"/>
    <property type="molecule type" value="Genomic_DNA"/>
</dbReference>
<proteinExistence type="predicted"/>
<name>A0ACB7SSA7_HYAAI</name>
<protein>
    <submittedName>
        <fullName evidence="1">Uncharacterized protein</fullName>
    </submittedName>
</protein>
<comment type="caution">
    <text evidence="1">The sequence shown here is derived from an EMBL/GenBank/DDBJ whole genome shotgun (WGS) entry which is preliminary data.</text>
</comment>
<organism evidence="1 2">
    <name type="scientific">Hyalomma asiaticum</name>
    <name type="common">Tick</name>
    <dbReference type="NCBI Taxonomy" id="266040"/>
    <lineage>
        <taxon>Eukaryota</taxon>
        <taxon>Metazoa</taxon>
        <taxon>Ecdysozoa</taxon>
        <taxon>Arthropoda</taxon>
        <taxon>Chelicerata</taxon>
        <taxon>Arachnida</taxon>
        <taxon>Acari</taxon>
        <taxon>Parasitiformes</taxon>
        <taxon>Ixodida</taxon>
        <taxon>Ixodoidea</taxon>
        <taxon>Ixodidae</taxon>
        <taxon>Hyalomminae</taxon>
        <taxon>Hyalomma</taxon>
    </lineage>
</organism>
<keyword evidence="2" id="KW-1185">Reference proteome</keyword>
<dbReference type="Proteomes" id="UP000821845">
    <property type="component" value="Chromosome 3"/>
</dbReference>
<reference evidence="1" key="1">
    <citation type="submission" date="2020-05" db="EMBL/GenBank/DDBJ databases">
        <title>Large-scale comparative analyses of tick genomes elucidate their genetic diversity and vector capacities.</title>
        <authorList>
            <person name="Jia N."/>
            <person name="Wang J."/>
            <person name="Shi W."/>
            <person name="Du L."/>
            <person name="Sun Y."/>
            <person name="Zhan W."/>
            <person name="Jiang J."/>
            <person name="Wang Q."/>
            <person name="Zhang B."/>
            <person name="Ji P."/>
            <person name="Sakyi L.B."/>
            <person name="Cui X."/>
            <person name="Yuan T."/>
            <person name="Jiang B."/>
            <person name="Yang W."/>
            <person name="Lam T.T.-Y."/>
            <person name="Chang Q."/>
            <person name="Ding S."/>
            <person name="Wang X."/>
            <person name="Zhu J."/>
            <person name="Ruan X."/>
            <person name="Zhao L."/>
            <person name="Wei J."/>
            <person name="Que T."/>
            <person name="Du C."/>
            <person name="Cheng J."/>
            <person name="Dai P."/>
            <person name="Han X."/>
            <person name="Huang E."/>
            <person name="Gao Y."/>
            <person name="Liu J."/>
            <person name="Shao H."/>
            <person name="Ye R."/>
            <person name="Li L."/>
            <person name="Wei W."/>
            <person name="Wang X."/>
            <person name="Wang C."/>
            <person name="Yang T."/>
            <person name="Huo Q."/>
            <person name="Li W."/>
            <person name="Guo W."/>
            <person name="Chen H."/>
            <person name="Zhou L."/>
            <person name="Ni X."/>
            <person name="Tian J."/>
            <person name="Zhou Y."/>
            <person name="Sheng Y."/>
            <person name="Liu T."/>
            <person name="Pan Y."/>
            <person name="Xia L."/>
            <person name="Li J."/>
            <person name="Zhao F."/>
            <person name="Cao W."/>
        </authorList>
    </citation>
    <scope>NUCLEOTIDE SEQUENCE</scope>
    <source>
        <strain evidence="1">Hyas-2018</strain>
    </source>
</reference>
<gene>
    <name evidence="1" type="ORF">HPB50_023225</name>
</gene>
<sequence>MRLDAESIVCKRAEAAKNLATALGSRPVGCTACARSANMSVRSCGVARGEEAVPLPFSFGFARLFSSSTAAPSRSGALANARLGATPFVVA</sequence>
<evidence type="ECO:0000313" key="1">
    <source>
        <dbReference type="EMBL" id="KAH6936824.1"/>
    </source>
</evidence>
<evidence type="ECO:0000313" key="2">
    <source>
        <dbReference type="Proteomes" id="UP000821845"/>
    </source>
</evidence>
<accession>A0ACB7SSA7</accession>